<dbReference type="AlphaFoldDB" id="A0A6M3KZN8"/>
<dbReference type="SUPFAM" id="SSF53756">
    <property type="entry name" value="UDP-Glycosyltransferase/glycogen phosphorylase"/>
    <property type="match status" value="1"/>
</dbReference>
<dbReference type="GO" id="GO:0008713">
    <property type="term" value="F:ADP-heptose-lipopolysaccharide heptosyltransferase activity"/>
    <property type="evidence" value="ECO:0007669"/>
    <property type="project" value="TreeGrafter"/>
</dbReference>
<name>A0A6M3KZN8_9ZZZZ</name>
<evidence type="ECO:0000256" key="2">
    <source>
        <dbReference type="ARBA" id="ARBA00022679"/>
    </source>
</evidence>
<dbReference type="PANTHER" id="PTHR30160">
    <property type="entry name" value="TETRAACYLDISACCHARIDE 4'-KINASE-RELATED"/>
    <property type="match status" value="1"/>
</dbReference>
<dbReference type="Gene3D" id="3.40.50.2000">
    <property type="entry name" value="Glycogen Phosphorylase B"/>
    <property type="match status" value="1"/>
</dbReference>
<proteinExistence type="predicted"/>
<evidence type="ECO:0000313" key="3">
    <source>
        <dbReference type="EMBL" id="QJA87676.1"/>
    </source>
</evidence>
<dbReference type="InterPro" id="IPR051199">
    <property type="entry name" value="LPS_LOS_Heptosyltrfase"/>
</dbReference>
<reference evidence="3" key="1">
    <citation type="submission" date="2020-03" db="EMBL/GenBank/DDBJ databases">
        <title>The deep terrestrial virosphere.</title>
        <authorList>
            <person name="Holmfeldt K."/>
            <person name="Nilsson E."/>
            <person name="Simone D."/>
            <person name="Lopez-Fernandez M."/>
            <person name="Wu X."/>
            <person name="de Brujin I."/>
            <person name="Lundin D."/>
            <person name="Andersson A."/>
            <person name="Bertilsson S."/>
            <person name="Dopson M."/>
        </authorList>
    </citation>
    <scope>NUCLEOTIDE SEQUENCE</scope>
    <source>
        <strain evidence="3">MM415B02918</strain>
    </source>
</reference>
<keyword evidence="1" id="KW-0328">Glycosyltransferase</keyword>
<organism evidence="3">
    <name type="scientific">viral metagenome</name>
    <dbReference type="NCBI Taxonomy" id="1070528"/>
    <lineage>
        <taxon>unclassified sequences</taxon>
        <taxon>metagenomes</taxon>
        <taxon>organismal metagenomes</taxon>
    </lineage>
</organism>
<keyword evidence="2 3" id="KW-0808">Transferase</keyword>
<dbReference type="InterPro" id="IPR002201">
    <property type="entry name" value="Glyco_trans_9"/>
</dbReference>
<gene>
    <name evidence="3" type="ORF">MM415B02918_0013</name>
</gene>
<dbReference type="GO" id="GO:0009244">
    <property type="term" value="P:lipopolysaccharide core region biosynthetic process"/>
    <property type="evidence" value="ECO:0007669"/>
    <property type="project" value="TreeGrafter"/>
</dbReference>
<dbReference type="PANTHER" id="PTHR30160:SF7">
    <property type="entry name" value="ADP-HEPTOSE--LPS HEPTOSYLTRANSFERASE 2"/>
    <property type="match status" value="1"/>
</dbReference>
<sequence length="341" mass="38849">MMNSKAYPLVICCGRRRNVMKMTGGIKWILSKLDQFEKSVAEMIIVSDKENIDIFSSITSFKTKLMPLNAETFLIVKFLSKELEVNPIFSYCEDDLSRALMKDISYEDRYTLSILDTSKNFRKFVNYFFEKPSYPIDIVHSKIKKGNKKFLIGINIGEDEHPTMRPTFTFLSELIARLKILLPCKIVLFGGPISNNDNLLIREGMIKNRTGTSDIISFIKEAETAPITSQAISLCNVFISHDSFLLHLANAVQTKSIGLFGNTCFDELLVRTIHAMSPTREFECRPCEKQECRLMETENGNCFENIPVKEVVRLACNLLKEGVVDGRDKLDRILTDKIPEG</sequence>
<dbReference type="Pfam" id="PF01075">
    <property type="entry name" value="Glyco_transf_9"/>
    <property type="match status" value="1"/>
</dbReference>
<accession>A0A6M3KZN8</accession>
<dbReference type="GO" id="GO:0005829">
    <property type="term" value="C:cytosol"/>
    <property type="evidence" value="ECO:0007669"/>
    <property type="project" value="TreeGrafter"/>
</dbReference>
<protein>
    <submittedName>
        <fullName evidence="3">Putative glycosyltransferase</fullName>
    </submittedName>
</protein>
<dbReference type="EMBL" id="MT142725">
    <property type="protein sequence ID" value="QJA87676.1"/>
    <property type="molecule type" value="Genomic_DNA"/>
</dbReference>
<evidence type="ECO:0000256" key="1">
    <source>
        <dbReference type="ARBA" id="ARBA00022676"/>
    </source>
</evidence>